<protein>
    <submittedName>
        <fullName evidence="2">Uncharacterized protein</fullName>
    </submittedName>
</protein>
<sequence>MDRPRQRWNLIMIQRRNHQQKLSI</sequence>
<dbReference type="AlphaFoldDB" id="A0A915J2R6"/>
<organism evidence="1 2">
    <name type="scientific">Romanomermis culicivorax</name>
    <name type="common">Nematode worm</name>
    <dbReference type="NCBI Taxonomy" id="13658"/>
    <lineage>
        <taxon>Eukaryota</taxon>
        <taxon>Metazoa</taxon>
        <taxon>Ecdysozoa</taxon>
        <taxon>Nematoda</taxon>
        <taxon>Enoplea</taxon>
        <taxon>Dorylaimia</taxon>
        <taxon>Mermithida</taxon>
        <taxon>Mermithoidea</taxon>
        <taxon>Mermithidae</taxon>
        <taxon>Romanomermis</taxon>
    </lineage>
</organism>
<dbReference type="Proteomes" id="UP000887565">
    <property type="component" value="Unplaced"/>
</dbReference>
<name>A0A915J2R6_ROMCU</name>
<dbReference type="WBParaSite" id="nRc.2.0.1.t20756-RA">
    <property type="protein sequence ID" value="nRc.2.0.1.t20756-RA"/>
    <property type="gene ID" value="nRc.2.0.1.g20756"/>
</dbReference>
<evidence type="ECO:0000313" key="1">
    <source>
        <dbReference type="Proteomes" id="UP000887565"/>
    </source>
</evidence>
<reference evidence="2" key="1">
    <citation type="submission" date="2022-11" db="UniProtKB">
        <authorList>
            <consortium name="WormBaseParasite"/>
        </authorList>
    </citation>
    <scope>IDENTIFICATION</scope>
</reference>
<evidence type="ECO:0000313" key="2">
    <source>
        <dbReference type="WBParaSite" id="nRc.2.0.1.t20756-RA"/>
    </source>
</evidence>
<keyword evidence="1" id="KW-1185">Reference proteome</keyword>
<proteinExistence type="predicted"/>
<accession>A0A915J2R6</accession>